<keyword evidence="8" id="KW-0675">Receptor</keyword>
<dbReference type="EMBL" id="VWSJ01000025">
    <property type="protein sequence ID" value="MSN96782.1"/>
    <property type="molecule type" value="Genomic_DNA"/>
</dbReference>
<evidence type="ECO:0000256" key="4">
    <source>
        <dbReference type="ARBA" id="ARBA00022692"/>
    </source>
</evidence>
<evidence type="ECO:0000256" key="3">
    <source>
        <dbReference type="ARBA" id="ARBA00022452"/>
    </source>
</evidence>
<comment type="similarity">
    <text evidence="7">Belongs to the TonB-dependent receptor family.</text>
</comment>
<dbReference type="PROSITE" id="PS52016">
    <property type="entry name" value="TONB_DEPENDENT_REC_3"/>
    <property type="match status" value="1"/>
</dbReference>
<accession>A0A6L5WK17</accession>
<comment type="caution">
    <text evidence="8">The sequence shown here is derived from an EMBL/GenBank/DDBJ whole genome shotgun (WGS) entry which is preliminary data.</text>
</comment>
<keyword evidence="9" id="KW-1185">Reference proteome</keyword>
<keyword evidence="5 7" id="KW-0472">Membrane</keyword>
<evidence type="ECO:0000256" key="6">
    <source>
        <dbReference type="ARBA" id="ARBA00023237"/>
    </source>
</evidence>
<reference evidence="8 9" key="1">
    <citation type="submission" date="2019-09" db="EMBL/GenBank/DDBJ databases">
        <authorList>
            <person name="Silva M."/>
            <person name="Pereira G."/>
            <person name="Lopes-Da-Costa L."/>
            <person name="Silva E."/>
        </authorList>
    </citation>
    <scope>NUCLEOTIDE SEQUENCE [LARGE SCALE GENOMIC DNA]</scope>
    <source>
        <strain evidence="8 9">FMV-PI01</strain>
    </source>
</reference>
<keyword evidence="2 7" id="KW-0813">Transport</keyword>
<comment type="subcellular location">
    <subcellularLocation>
        <location evidence="1 7">Cell outer membrane</location>
        <topology evidence="1 7">Multi-pass membrane protein</topology>
    </subcellularLocation>
</comment>
<proteinExistence type="inferred from homology"/>
<dbReference type="GO" id="GO:0009279">
    <property type="term" value="C:cell outer membrane"/>
    <property type="evidence" value="ECO:0007669"/>
    <property type="project" value="UniProtKB-SubCell"/>
</dbReference>
<keyword evidence="6 7" id="KW-0998">Cell outer membrane</keyword>
<sequence length="947" mass="109639">MMKKSILFSITLCSFLYSMDKIKLDKVDVIYNEKNSTQNTVSKMGGGSSIINKNVINQLATQNGDITSFLKINPNVRFNNSHTSNNLADISAQDISINGAHHYQNKFMIDNYGMNNDLNPQVLKKFNDNHTNPFGLLDSKTQGINLDIDLVESLEIHDSFIPAKYGGFTGGVVKAKTKTPTKDFSGKFSVSHTRDGWTKIKRDSYEKRVGDHGSIIPHHDDFLKTAYRLNLEGYLSDNFGLIFGYTKNSSKFKQNEFDSLFINKEFSKTMDKKLKKSIDNFFVKGIWHINDTFTLTPVINYTISNEDNYLANSFDSYSKQKSKDYNIGFELKGEFDNFAITQNFGYQNLHTKRDSDTNYFIAWWFDKNRKNWGELFNSKKPDDLGNLNTKSYEGGYGDVEQSQQNFSYSFDSLSNEFALKDTTHKINFGLEYEYKIGKFSSNERSYQIGATKYEKNGRIFDAVKSEYKKKAEELKKHAEHLKKEASKEKDPETMLKNQKLAQWFEDKADELEGNADILELLNQEYSFESMGDSGVKKEFEKCQKNDPFCYADGTGVVQFAGVADIYGPGSVRVKVHKIGSYLDDEIRYKRLLIRPGLRYDFDNYTKKHTLAPRFLASFDVFDDENLVFSLGANRYYGRSSFAFALDDAITQNLMYKGSRDNPQTPWKLSKYPQENLYKNLKIPYDDEIGFSVNYKFNNFDLMLKYINRKGKDQVKLHNIKEKDKRSGVEKTKYRYYANDGFSKSDIYTISFKNQNSFKILNTYNDFEIGFDYSKTERNNEFAKEQDYYELISYNGKILRKRPSENFNTPYTLRLRTTTKFPKWNLSFSNFFSYVGPYKMNVLTTKYCYLKNGSCSDDEDSGLSIPVIETKKYSGFLNWDLRLSYAKNLYKNSSLFVNLDVLNILNKKSVIGFNDGGHKNTTGGGENYKDELVYNRGRQFYLELGFKF</sequence>
<evidence type="ECO:0000256" key="2">
    <source>
        <dbReference type="ARBA" id="ARBA00022448"/>
    </source>
</evidence>
<reference evidence="8 9" key="2">
    <citation type="submission" date="2020-03" db="EMBL/GenBank/DDBJ databases">
        <title>Campylobacter portucalensis sp. nov., a new species of Campylobacter isolated from the reproductive tract of bulls.</title>
        <authorList>
            <person name="Silva M.F."/>
            <person name="Pereira G."/>
            <person name="Carneiro C."/>
            <person name="Hemphill A."/>
            <person name="Mateus L."/>
            <person name="Lopes-Da-Costa L."/>
            <person name="Silva E."/>
        </authorList>
    </citation>
    <scope>NUCLEOTIDE SEQUENCE [LARGE SCALE GENOMIC DNA]</scope>
    <source>
        <strain evidence="8 9">FMV-PI01</strain>
    </source>
</reference>
<dbReference type="AlphaFoldDB" id="A0A6L5WK17"/>
<name>A0A6L5WK17_9BACT</name>
<evidence type="ECO:0000256" key="1">
    <source>
        <dbReference type="ARBA" id="ARBA00004571"/>
    </source>
</evidence>
<dbReference type="Proteomes" id="UP000476338">
    <property type="component" value="Unassembled WGS sequence"/>
</dbReference>
<protein>
    <submittedName>
        <fullName evidence="8">TonB-dependent receptor plug domain-containing protein</fullName>
    </submittedName>
</protein>
<evidence type="ECO:0000256" key="5">
    <source>
        <dbReference type="ARBA" id="ARBA00023136"/>
    </source>
</evidence>
<organism evidence="8 9">
    <name type="scientific">Campylobacter portucalensis</name>
    <dbReference type="NCBI Taxonomy" id="2608384"/>
    <lineage>
        <taxon>Bacteria</taxon>
        <taxon>Pseudomonadati</taxon>
        <taxon>Campylobacterota</taxon>
        <taxon>Epsilonproteobacteria</taxon>
        <taxon>Campylobacterales</taxon>
        <taxon>Campylobacteraceae</taxon>
        <taxon>Campylobacter</taxon>
    </lineage>
</organism>
<dbReference type="Gene3D" id="2.40.170.20">
    <property type="entry name" value="TonB-dependent receptor, beta-barrel domain"/>
    <property type="match status" value="1"/>
</dbReference>
<keyword evidence="3 7" id="KW-1134">Transmembrane beta strand</keyword>
<dbReference type="InterPro" id="IPR039426">
    <property type="entry name" value="TonB-dep_rcpt-like"/>
</dbReference>
<evidence type="ECO:0000313" key="9">
    <source>
        <dbReference type="Proteomes" id="UP000476338"/>
    </source>
</evidence>
<keyword evidence="4 7" id="KW-0812">Transmembrane</keyword>
<gene>
    <name evidence="8" type="ORF">F1B92_06340</name>
</gene>
<dbReference type="InterPro" id="IPR036942">
    <property type="entry name" value="Beta-barrel_TonB_sf"/>
</dbReference>
<evidence type="ECO:0000256" key="7">
    <source>
        <dbReference type="PROSITE-ProRule" id="PRU01360"/>
    </source>
</evidence>
<dbReference type="SUPFAM" id="SSF56935">
    <property type="entry name" value="Porins"/>
    <property type="match status" value="1"/>
</dbReference>
<evidence type="ECO:0000313" key="8">
    <source>
        <dbReference type="EMBL" id="MSN96782.1"/>
    </source>
</evidence>